<evidence type="ECO:0000313" key="2">
    <source>
        <dbReference type="EMBL" id="KMW12495.1"/>
    </source>
</evidence>
<organism evidence="2 3">
    <name type="scientific">[Clostridium] citroniae WAL-19142</name>
    <dbReference type="NCBI Taxonomy" id="742734"/>
    <lineage>
        <taxon>Bacteria</taxon>
        <taxon>Bacillati</taxon>
        <taxon>Bacillota</taxon>
        <taxon>Clostridia</taxon>
        <taxon>Lachnospirales</taxon>
        <taxon>Lachnospiraceae</taxon>
        <taxon>Enterocloster</taxon>
    </lineage>
</organism>
<dbReference type="PATRIC" id="fig|742734.4.peg.5584"/>
<dbReference type="Proteomes" id="UP000037392">
    <property type="component" value="Unassembled WGS sequence"/>
</dbReference>
<dbReference type="RefSeq" id="WP_242849306.1">
    <property type="nucleotide sequence ID" value="NZ_KQ235886.1"/>
</dbReference>
<protein>
    <recommendedName>
        <fullName evidence="1">DUF6329 domain-containing protein</fullName>
    </recommendedName>
</protein>
<dbReference type="Pfam" id="PF19854">
    <property type="entry name" value="DUF6329"/>
    <property type="match status" value="1"/>
</dbReference>
<evidence type="ECO:0000259" key="1">
    <source>
        <dbReference type="Pfam" id="PF19854"/>
    </source>
</evidence>
<proteinExistence type="predicted"/>
<sequence length="317" mass="35930">MIQAIFERKPDFRLRETEITKVIRLPAKEYEQFLRRPCVDYAFIEKHSELMYMDGKSGVYHSLLVTGEGHRDGVLVESEGSSYARYASFVPDVTLLEYPALSKFVGLLSQVVHGMVAEGAEKTTEGNWITSFVEIEEQSGLEVSGSLFLQELLADMMAERPEVAHVDIGEDHFAVYYYLNCCPNYEVKPQEETEDDTAPVKGMDESGCVRLRDLLFSCWENVHLIHEEIENEPHTIVELDTGTLTEAGKRAWADVLNAKVERVYQGFYGLQMDLSGVKPSRLDAFSAMLGGYCSVQEYETWVNEPEEEPVSPQLKNT</sequence>
<reference evidence="2 3" key="1">
    <citation type="submission" date="2011-04" db="EMBL/GenBank/DDBJ databases">
        <title>The Genome Sequence of Clostridium citroniae WAL-19142.</title>
        <authorList>
            <consortium name="The Broad Institute Genome Sequencing Platform"/>
            <person name="Earl A."/>
            <person name="Ward D."/>
            <person name="Feldgarden M."/>
            <person name="Gevers D."/>
            <person name="Warren Y.A."/>
            <person name="Tyrrell K.L."/>
            <person name="Citron D.M."/>
            <person name="Goldstein E.J."/>
            <person name="Daigneault M."/>
            <person name="Allen-Vercoe E."/>
            <person name="Young S.K."/>
            <person name="Zeng Q."/>
            <person name="Gargeya S."/>
            <person name="Fitzgerald M."/>
            <person name="Haas B."/>
            <person name="Abouelleil A."/>
            <person name="Alvarado L."/>
            <person name="Arachchi H.M."/>
            <person name="Berlin A."/>
            <person name="Brown A."/>
            <person name="Chapman S.B."/>
            <person name="Chen Z."/>
            <person name="Dunbar C."/>
            <person name="Freedman E."/>
            <person name="Gearin G."/>
            <person name="Gellesch M."/>
            <person name="Goldberg J."/>
            <person name="Griggs A."/>
            <person name="Gujja S."/>
            <person name="Heilman E.R."/>
            <person name="Heiman D."/>
            <person name="Howarth C."/>
            <person name="Larson L."/>
            <person name="Lui A."/>
            <person name="MacDonald P.J."/>
            <person name="Mehta T."/>
            <person name="Montmayeur A."/>
            <person name="Murphy C."/>
            <person name="Neiman D."/>
            <person name="Pearson M."/>
            <person name="Priest M."/>
            <person name="Roberts A."/>
            <person name="Saif S."/>
            <person name="Shea T."/>
            <person name="Shenoy N."/>
            <person name="Sisk P."/>
            <person name="Stolte C."/>
            <person name="Sykes S."/>
            <person name="White J."/>
            <person name="Yandava C."/>
            <person name="Wortman J."/>
            <person name="Nusbaum C."/>
            <person name="Birren B."/>
        </authorList>
    </citation>
    <scope>NUCLEOTIDE SEQUENCE [LARGE SCALE GENOMIC DNA]</scope>
    <source>
        <strain evidence="2 3">WAL-19142</strain>
    </source>
</reference>
<comment type="caution">
    <text evidence="2">The sequence shown here is derived from an EMBL/GenBank/DDBJ whole genome shotgun (WGS) entry which is preliminary data.</text>
</comment>
<dbReference type="AlphaFoldDB" id="A0A0J9E9Y8"/>
<name>A0A0J9E9Y8_9FIRM</name>
<dbReference type="EMBL" id="ADLK01000049">
    <property type="protein sequence ID" value="KMW12495.1"/>
    <property type="molecule type" value="Genomic_DNA"/>
</dbReference>
<dbReference type="GeneID" id="93165921"/>
<dbReference type="InterPro" id="IPR046292">
    <property type="entry name" value="DUF6329"/>
</dbReference>
<feature type="domain" description="DUF6329" evidence="1">
    <location>
        <begin position="58"/>
        <end position="93"/>
    </location>
</feature>
<evidence type="ECO:0000313" key="3">
    <source>
        <dbReference type="Proteomes" id="UP000037392"/>
    </source>
</evidence>
<accession>A0A0J9E9Y8</accession>
<gene>
    <name evidence="2" type="ORF">HMPREF9470_05220</name>
</gene>